<evidence type="ECO:0000313" key="2">
    <source>
        <dbReference type="Proteomes" id="UP000192328"/>
    </source>
</evidence>
<dbReference type="Proteomes" id="UP000192328">
    <property type="component" value="Unassembled WGS sequence"/>
</dbReference>
<reference evidence="1" key="1">
    <citation type="submission" date="2017-04" db="EMBL/GenBank/DDBJ databases">
        <authorList>
            <person name="Varghese N."/>
            <person name="Submissions S."/>
        </authorList>
    </citation>
    <scope>NUCLEOTIDE SEQUENCE</scope>
    <source>
        <strain evidence="1">WTE2008</strain>
    </source>
</reference>
<gene>
    <name evidence="1" type="ORF">SAMN06297397_1932</name>
</gene>
<evidence type="ECO:0000313" key="1">
    <source>
        <dbReference type="EMBL" id="SMC67383.1"/>
    </source>
</evidence>
<name>A0AC61PMC7_9FIRM</name>
<dbReference type="EMBL" id="FWXZ01000003">
    <property type="protein sequence ID" value="SMC67383.1"/>
    <property type="molecule type" value="Genomic_DNA"/>
</dbReference>
<accession>A0AC61PMC7</accession>
<comment type="caution">
    <text evidence="1">The sequence shown here is derived from an EMBL/GenBank/DDBJ whole genome shotgun (WGS) entry which is preliminary data.</text>
</comment>
<proteinExistence type="predicted"/>
<sequence>MKKLIALLCVLLMMVCAASATAEQLAGGWTPSADPTVTEERQALFDKGTEALTGVGYTPIAYLGSQVVAGTNHAFLCQAVVVYPGAEPHYAMVYLYEDLQGNVSILSIAEVDVGALCTYGAEE</sequence>
<organism evidence="1 2">
    <name type="scientific">Aristaeella lactis</name>
    <dbReference type="NCBI Taxonomy" id="3046383"/>
    <lineage>
        <taxon>Bacteria</taxon>
        <taxon>Bacillati</taxon>
        <taxon>Bacillota</taxon>
        <taxon>Clostridia</taxon>
        <taxon>Eubacteriales</taxon>
        <taxon>Aristaeellaceae</taxon>
        <taxon>Aristaeella</taxon>
    </lineage>
</organism>
<keyword evidence="2" id="KW-1185">Reference proteome</keyword>
<protein>
    <submittedName>
        <fullName evidence="1">Uncharacterized protein</fullName>
    </submittedName>
</protein>